<feature type="domain" description="Penicillin-binding protein transpeptidase" evidence="10">
    <location>
        <begin position="355"/>
        <end position="692"/>
    </location>
</feature>
<reference evidence="12 13" key="1">
    <citation type="journal article" date="2015" name="Genome Announc.">
        <title>Expanding the biotechnology potential of lactobacilli through comparative genomics of 213 strains and associated genera.</title>
        <authorList>
            <person name="Sun Z."/>
            <person name="Harris H.M."/>
            <person name="McCann A."/>
            <person name="Guo C."/>
            <person name="Argimon S."/>
            <person name="Zhang W."/>
            <person name="Yang X."/>
            <person name="Jeffery I.B."/>
            <person name="Cooney J.C."/>
            <person name="Kagawa T.F."/>
            <person name="Liu W."/>
            <person name="Song Y."/>
            <person name="Salvetti E."/>
            <person name="Wrobel A."/>
            <person name="Rasinkangas P."/>
            <person name="Parkhill J."/>
            <person name="Rea M.C."/>
            <person name="O'Sullivan O."/>
            <person name="Ritari J."/>
            <person name="Douillard F.P."/>
            <person name="Paul Ross R."/>
            <person name="Yang R."/>
            <person name="Briner A.E."/>
            <person name="Felis G.E."/>
            <person name="de Vos W.M."/>
            <person name="Barrangou R."/>
            <person name="Klaenhammer T.R."/>
            <person name="Caufield P.W."/>
            <person name="Cui Y."/>
            <person name="Zhang H."/>
            <person name="O'Toole P.W."/>
        </authorList>
    </citation>
    <scope>NUCLEOTIDE SEQUENCE [LARGE SCALE GENOMIC DNA]</scope>
    <source>
        <strain evidence="12 13">DSM 16991</strain>
    </source>
</reference>
<dbReference type="SUPFAM" id="SSF56519">
    <property type="entry name" value="Penicillin binding protein dimerisation domain"/>
    <property type="match status" value="1"/>
</dbReference>
<evidence type="ECO:0000256" key="1">
    <source>
        <dbReference type="ARBA" id="ARBA00004162"/>
    </source>
</evidence>
<dbReference type="InterPro" id="IPR012338">
    <property type="entry name" value="Beta-lactam/transpept-like"/>
</dbReference>
<dbReference type="Gene3D" id="3.90.1310.10">
    <property type="entry name" value="Penicillin-binding protein 2a (Domain 2)"/>
    <property type="match status" value="1"/>
</dbReference>
<dbReference type="PATRIC" id="fig|1122147.4.peg.1520"/>
<dbReference type="PANTHER" id="PTHR30627:SF2">
    <property type="entry name" value="PEPTIDOGLYCAN D,D-TRANSPEPTIDASE MRDA"/>
    <property type="match status" value="1"/>
</dbReference>
<evidence type="ECO:0000256" key="3">
    <source>
        <dbReference type="ARBA" id="ARBA00022475"/>
    </source>
</evidence>
<evidence type="ECO:0000256" key="4">
    <source>
        <dbReference type="ARBA" id="ARBA00022692"/>
    </source>
</evidence>
<dbReference type="GO" id="GO:0071972">
    <property type="term" value="F:peptidoglycan L,D-transpeptidase activity"/>
    <property type="evidence" value="ECO:0007669"/>
    <property type="project" value="TreeGrafter"/>
</dbReference>
<evidence type="ECO:0000256" key="9">
    <source>
        <dbReference type="ARBA" id="ARBA00023316"/>
    </source>
</evidence>
<dbReference type="GO" id="GO:0008658">
    <property type="term" value="F:penicillin binding"/>
    <property type="evidence" value="ECO:0007669"/>
    <property type="project" value="InterPro"/>
</dbReference>
<evidence type="ECO:0000256" key="2">
    <source>
        <dbReference type="ARBA" id="ARBA00007171"/>
    </source>
</evidence>
<comment type="caution">
    <text evidence="12">The sequence shown here is derived from an EMBL/GenBank/DDBJ whole genome shotgun (WGS) entry which is preliminary data.</text>
</comment>
<dbReference type="Pfam" id="PF03717">
    <property type="entry name" value="PBP_dimer"/>
    <property type="match status" value="1"/>
</dbReference>
<feature type="domain" description="Penicillin-binding protein dimerisation" evidence="11">
    <location>
        <begin position="66"/>
        <end position="304"/>
    </location>
</feature>
<dbReference type="GO" id="GO:0009252">
    <property type="term" value="P:peptidoglycan biosynthetic process"/>
    <property type="evidence" value="ECO:0007669"/>
    <property type="project" value="UniProtKB-KW"/>
</dbReference>
<keyword evidence="7" id="KW-1133">Transmembrane helix</keyword>
<dbReference type="GO" id="GO:0071555">
    <property type="term" value="P:cell wall organization"/>
    <property type="evidence" value="ECO:0007669"/>
    <property type="project" value="UniProtKB-KW"/>
</dbReference>
<dbReference type="GO" id="GO:0008360">
    <property type="term" value="P:regulation of cell shape"/>
    <property type="evidence" value="ECO:0007669"/>
    <property type="project" value="UniProtKB-KW"/>
</dbReference>
<keyword evidence="4" id="KW-0812">Transmembrane</keyword>
<evidence type="ECO:0000259" key="11">
    <source>
        <dbReference type="Pfam" id="PF03717"/>
    </source>
</evidence>
<protein>
    <submittedName>
        <fullName evidence="12">Pbp2B2 protein</fullName>
    </submittedName>
</protein>
<evidence type="ECO:0000256" key="8">
    <source>
        <dbReference type="ARBA" id="ARBA00023136"/>
    </source>
</evidence>
<dbReference type="SUPFAM" id="SSF56601">
    <property type="entry name" value="beta-lactamase/transpeptidase-like"/>
    <property type="match status" value="1"/>
</dbReference>
<evidence type="ECO:0000313" key="13">
    <source>
        <dbReference type="Proteomes" id="UP000050949"/>
    </source>
</evidence>
<dbReference type="PANTHER" id="PTHR30627">
    <property type="entry name" value="PEPTIDOGLYCAN D,D-TRANSPEPTIDASE"/>
    <property type="match status" value="1"/>
</dbReference>
<dbReference type="eggNOG" id="COG0768">
    <property type="taxonomic scope" value="Bacteria"/>
</dbReference>
<dbReference type="RefSeq" id="WP_027828458.1">
    <property type="nucleotide sequence ID" value="NZ_AUEH01000020.1"/>
</dbReference>
<evidence type="ECO:0000259" key="10">
    <source>
        <dbReference type="Pfam" id="PF00905"/>
    </source>
</evidence>
<dbReference type="InterPro" id="IPR001460">
    <property type="entry name" value="PCN-bd_Tpept"/>
</dbReference>
<dbReference type="Pfam" id="PF00905">
    <property type="entry name" value="Transpeptidase"/>
    <property type="match status" value="1"/>
</dbReference>
<dbReference type="GO" id="GO:0005886">
    <property type="term" value="C:plasma membrane"/>
    <property type="evidence" value="ECO:0007669"/>
    <property type="project" value="UniProtKB-SubCell"/>
</dbReference>
<comment type="similarity">
    <text evidence="2">Belongs to the transpeptidase family.</text>
</comment>
<evidence type="ECO:0000313" key="12">
    <source>
        <dbReference type="EMBL" id="KRM24069.1"/>
    </source>
</evidence>
<evidence type="ECO:0000256" key="5">
    <source>
        <dbReference type="ARBA" id="ARBA00022960"/>
    </source>
</evidence>
<keyword evidence="3" id="KW-1003">Cell membrane</keyword>
<evidence type="ECO:0000256" key="6">
    <source>
        <dbReference type="ARBA" id="ARBA00022984"/>
    </source>
</evidence>
<dbReference type="Proteomes" id="UP000050949">
    <property type="component" value="Unassembled WGS sequence"/>
</dbReference>
<organism evidence="12 13">
    <name type="scientific">Schleiferilactobacillus harbinensis DSM 16991</name>
    <dbReference type="NCBI Taxonomy" id="1122147"/>
    <lineage>
        <taxon>Bacteria</taxon>
        <taxon>Bacillati</taxon>
        <taxon>Bacillota</taxon>
        <taxon>Bacilli</taxon>
        <taxon>Lactobacillales</taxon>
        <taxon>Lactobacillaceae</taxon>
        <taxon>Schleiferilactobacillus</taxon>
    </lineage>
</organism>
<dbReference type="EMBL" id="AZFW01000146">
    <property type="protein sequence ID" value="KRM24069.1"/>
    <property type="molecule type" value="Genomic_DNA"/>
</dbReference>
<dbReference type="InterPro" id="IPR005311">
    <property type="entry name" value="PBP_dimer"/>
</dbReference>
<sequence length="702" mass="76581">MNVHSPNQQTPQRKKSKIPFRLNFLLLLVFLLFAALMAQLAYLQVVNGDMFQAEVERTDSSVVTKDVARGQIYDSQGRLLVGNEPESAITYTKNVSVTADKIRKVADSLAKLITMPSGTKLTPREKVDYYLADKNNLKAADNELTKDQKETPSGDARSATVQYQYEVANTMKKNITLTPQETSAAEIYARMAGAYQLSTVMIKNRDVSAAEVAKVSEHLTEIPGVSVGTDWERSYPNGDSMRSVIGSVSSEQQGLPEDEVNTLLAQGYSRNDRVGTSYLEKAYEPVLKGTKSRTQVDVHANNLVTDATTLYGGKPGDNLNLTINSQYQSIVEKVLKQQFDRAKSAGDATYSDGAYAIAMNPKTGAILAMAGVQNDPKTKKESDDALGTINRNFVMGSAVKGATVLGALMDGVITPSSNTQVDDPIYLPATPVKKSVYPAGTYSSLNAVQALEVSSNIYMMNLALKMGKAAYVPHTLINFKDNIFTIMRRYFAMFGLGTKTGIDLPGEIGAYLGPTTNEEGILNSGKALDLSYGNYDQYTLVQMVQYISTIANGGYRMKPYLVQSIQENGTQGQKGAIVDTTQPTILNRVPFTQDELDVVKQGMYNVVHGSMAWGTAHPLKDIKPAMSAKTGTAQSFYIDPDNPTTNPPETTNSSFVGFAPSSDPQIAIAIVFPNLDVDSEGNYNQEVARTMIEQYYKLNNIK</sequence>
<proteinExistence type="inferred from homology"/>
<comment type="subcellular location">
    <subcellularLocation>
        <location evidence="1">Cell membrane</location>
        <topology evidence="1">Single-pass membrane protein</topology>
    </subcellularLocation>
</comment>
<dbReference type="Gene3D" id="3.40.710.10">
    <property type="entry name" value="DD-peptidase/beta-lactamase superfamily"/>
    <property type="match status" value="1"/>
</dbReference>
<dbReference type="GeneID" id="78509340"/>
<keyword evidence="5" id="KW-0133">Cell shape</keyword>
<evidence type="ECO:0000256" key="7">
    <source>
        <dbReference type="ARBA" id="ARBA00022989"/>
    </source>
</evidence>
<keyword evidence="8" id="KW-0472">Membrane</keyword>
<dbReference type="InterPro" id="IPR050515">
    <property type="entry name" value="Beta-lactam/transpept"/>
</dbReference>
<keyword evidence="9" id="KW-0961">Cell wall biogenesis/degradation</keyword>
<keyword evidence="6" id="KW-0573">Peptidoglycan synthesis</keyword>
<accession>A0A0R1X2I4</accession>
<dbReference type="AlphaFoldDB" id="A0A0R1X2I4"/>
<dbReference type="InterPro" id="IPR036138">
    <property type="entry name" value="PBP_dimer_sf"/>
</dbReference>
<dbReference type="Gene3D" id="1.10.10.1230">
    <property type="entry name" value="Penicillin-binding protein, N-terminal non-catalytic domain, head sub-domain"/>
    <property type="match status" value="1"/>
</dbReference>
<name>A0A0R1X2I4_9LACO</name>
<gene>
    <name evidence="12" type="ORF">FC91_GL001465</name>
</gene>